<reference evidence="1" key="1">
    <citation type="submission" date="2023-10" db="EMBL/GenBank/DDBJ databases">
        <title>Genome assembly of Pristionchus species.</title>
        <authorList>
            <person name="Yoshida K."/>
            <person name="Sommer R.J."/>
        </authorList>
    </citation>
    <scope>NUCLEOTIDE SEQUENCE</scope>
    <source>
        <strain evidence="1">RS0144</strain>
    </source>
</reference>
<dbReference type="Gene3D" id="3.40.570.10">
    <property type="entry name" value="Extracellular Endonuclease, subunit A"/>
    <property type="match status" value="1"/>
</dbReference>
<dbReference type="PANTHER" id="PTHR10151">
    <property type="entry name" value="ECTONUCLEOTIDE PYROPHOSPHATASE/PHOSPHODIESTERASE"/>
    <property type="match status" value="1"/>
</dbReference>
<name>A0AAV5S966_9BILA</name>
<dbReference type="SUPFAM" id="SSF53649">
    <property type="entry name" value="Alkaline phosphatase-like"/>
    <property type="match status" value="1"/>
</dbReference>
<dbReference type="GO" id="GO:0016529">
    <property type="term" value="C:sarcoplasmic reticulum"/>
    <property type="evidence" value="ECO:0007669"/>
    <property type="project" value="TreeGrafter"/>
</dbReference>
<organism evidence="1 2">
    <name type="scientific">Pristionchus entomophagus</name>
    <dbReference type="NCBI Taxonomy" id="358040"/>
    <lineage>
        <taxon>Eukaryota</taxon>
        <taxon>Metazoa</taxon>
        <taxon>Ecdysozoa</taxon>
        <taxon>Nematoda</taxon>
        <taxon>Chromadorea</taxon>
        <taxon>Rhabditida</taxon>
        <taxon>Rhabditina</taxon>
        <taxon>Diplogasteromorpha</taxon>
        <taxon>Diplogasteroidea</taxon>
        <taxon>Neodiplogasteridae</taxon>
        <taxon>Pristionchus</taxon>
    </lineage>
</organism>
<dbReference type="PANTHER" id="PTHR10151:SF114">
    <property type="entry name" value="ECTONUCLEOTIDE PYROPHOSPHATASE_PHOSPHODIESTERASE C27A7.3"/>
    <property type="match status" value="1"/>
</dbReference>
<protein>
    <submittedName>
        <fullName evidence="1">Uncharacterized protein</fullName>
    </submittedName>
</protein>
<comment type="caution">
    <text evidence="1">The sequence shown here is derived from an EMBL/GenBank/DDBJ whole genome shotgun (WGS) entry which is preliminary data.</text>
</comment>
<dbReference type="EMBL" id="BTSX01000001">
    <property type="protein sequence ID" value="GMS79676.1"/>
    <property type="molecule type" value="Genomic_DNA"/>
</dbReference>
<dbReference type="Proteomes" id="UP001432027">
    <property type="component" value="Unassembled WGS sequence"/>
</dbReference>
<dbReference type="GO" id="GO:0031674">
    <property type="term" value="C:I band"/>
    <property type="evidence" value="ECO:0007669"/>
    <property type="project" value="TreeGrafter"/>
</dbReference>
<dbReference type="AlphaFoldDB" id="A0AAV5S966"/>
<proteinExistence type="predicted"/>
<evidence type="ECO:0000313" key="1">
    <source>
        <dbReference type="EMBL" id="GMS79676.1"/>
    </source>
</evidence>
<sequence>MRNILHYVNLNSIDPEYSVVKTWALNNVLFYGNISTESLKCKKGENYRVYRSKEEVPLRYHYDHENIGFPYILGNPGTIFASNDENYAIERNNNKSGQHGWDNMDPTMEAIFFAVGPSIRSNITLPPFQNIHLYNLFADLMEIPAAPNDGMSGVLDDLLVYPPRRENEFERYSVKPCENVTFESCDKSNPTISISESTGSLLSNDFSVCSISTGRLFLLYSRRINRIVGMEILVKEKGSYEGEVVTKMDGRIVGENCGEGGGNSTVPSLLPESSLKLTWTTFNSLSLVEKAIGKLAKSENTRIQIGFIYDTDGSTKSMFVSGFWCDGDGWRKESDYCKKEGDTKTESYVLPGPAIENFNCLGEETLLFDYRTSITDIENVTGLSLLPKSMPLSMRRRISLFLPSQTF</sequence>
<evidence type="ECO:0000313" key="2">
    <source>
        <dbReference type="Proteomes" id="UP001432027"/>
    </source>
</evidence>
<dbReference type="Gene3D" id="3.40.720.10">
    <property type="entry name" value="Alkaline Phosphatase, subunit A"/>
    <property type="match status" value="1"/>
</dbReference>
<dbReference type="GO" id="GO:0055120">
    <property type="term" value="C:striated muscle dense body"/>
    <property type="evidence" value="ECO:0007669"/>
    <property type="project" value="TreeGrafter"/>
</dbReference>
<accession>A0AAV5S966</accession>
<dbReference type="InterPro" id="IPR044929">
    <property type="entry name" value="DNA/RNA_non-sp_Endonuclease_sf"/>
</dbReference>
<gene>
    <name evidence="1" type="ORF">PENTCL1PPCAC_1851</name>
</gene>
<dbReference type="InterPro" id="IPR017850">
    <property type="entry name" value="Alkaline_phosphatase_core_sf"/>
</dbReference>
<keyword evidence="2" id="KW-1185">Reference proteome</keyword>
<feature type="non-terminal residue" evidence="1">
    <location>
        <position position="407"/>
    </location>
</feature>